<dbReference type="Gene3D" id="3.40.630.30">
    <property type="match status" value="1"/>
</dbReference>
<dbReference type="InterPro" id="IPR016181">
    <property type="entry name" value="Acyl_CoA_acyltransferase"/>
</dbReference>
<dbReference type="EMBL" id="WITJ01000002">
    <property type="protein sequence ID" value="MQW38540.1"/>
    <property type="molecule type" value="Genomic_DNA"/>
</dbReference>
<evidence type="ECO:0000313" key="4">
    <source>
        <dbReference type="Proteomes" id="UP000439550"/>
    </source>
</evidence>
<dbReference type="PANTHER" id="PTHR13947:SF37">
    <property type="entry name" value="LD18367P"/>
    <property type="match status" value="1"/>
</dbReference>
<proteinExistence type="predicted"/>
<accession>A0A7X1Z6J2</accession>
<keyword evidence="4" id="KW-1185">Reference proteome</keyword>
<sequence>MGIKITRDTLSEAYFDALKIRNAVFVKEQGVPYALEVGNAIQEALAIHFIFYKHHEALGTVRLLPDDAHNSATIQRMAVIKSARNQHIATALMEELLNFAAQQHFETLVLHAQLTAHEFYERFDFRDEGESFEEAGIAHITMTRTL</sequence>
<gene>
    <name evidence="3" type="ORF">GHI93_01065</name>
</gene>
<evidence type="ECO:0000313" key="3">
    <source>
        <dbReference type="EMBL" id="MQW38540.1"/>
    </source>
</evidence>
<dbReference type="CDD" id="cd04301">
    <property type="entry name" value="NAT_SF"/>
    <property type="match status" value="1"/>
</dbReference>
<dbReference type="SUPFAM" id="SSF55729">
    <property type="entry name" value="Acyl-CoA N-acyltransferases (Nat)"/>
    <property type="match status" value="1"/>
</dbReference>
<dbReference type="AlphaFoldDB" id="A0A7X1Z6J2"/>
<dbReference type="InterPro" id="IPR000182">
    <property type="entry name" value="GNAT_dom"/>
</dbReference>
<protein>
    <submittedName>
        <fullName evidence="3">GNAT family N-acetyltransferase</fullName>
    </submittedName>
</protein>
<reference evidence="3 4" key="1">
    <citation type="submission" date="2019-10" db="EMBL/GenBank/DDBJ databases">
        <authorList>
            <person name="Dong K."/>
        </authorList>
    </citation>
    <scope>NUCLEOTIDE SEQUENCE [LARGE SCALE GENOMIC DNA]</scope>
    <source>
        <strain evidence="3 4">DSM 28960</strain>
    </source>
</reference>
<name>A0A7X1Z6J2_9LACT</name>
<keyword evidence="1 3" id="KW-0808">Transferase</keyword>
<dbReference type="Pfam" id="PF13673">
    <property type="entry name" value="Acetyltransf_10"/>
    <property type="match status" value="1"/>
</dbReference>
<dbReference type="PANTHER" id="PTHR13947">
    <property type="entry name" value="GNAT FAMILY N-ACETYLTRANSFERASE"/>
    <property type="match status" value="1"/>
</dbReference>
<evidence type="ECO:0000259" key="2">
    <source>
        <dbReference type="PROSITE" id="PS51186"/>
    </source>
</evidence>
<feature type="domain" description="N-acetyltransferase" evidence="2">
    <location>
        <begin position="3"/>
        <end position="146"/>
    </location>
</feature>
<dbReference type="GO" id="GO:0008080">
    <property type="term" value="F:N-acetyltransferase activity"/>
    <property type="evidence" value="ECO:0007669"/>
    <property type="project" value="InterPro"/>
</dbReference>
<dbReference type="RefSeq" id="WP_153494804.1">
    <property type="nucleotide sequence ID" value="NZ_CAXYUY010000022.1"/>
</dbReference>
<dbReference type="PROSITE" id="PS51186">
    <property type="entry name" value="GNAT"/>
    <property type="match status" value="1"/>
</dbReference>
<dbReference type="OrthoDB" id="9796171at2"/>
<dbReference type="InterPro" id="IPR050769">
    <property type="entry name" value="NAT_camello-type"/>
</dbReference>
<dbReference type="Proteomes" id="UP000439550">
    <property type="component" value="Unassembled WGS sequence"/>
</dbReference>
<evidence type="ECO:0000256" key="1">
    <source>
        <dbReference type="ARBA" id="ARBA00022679"/>
    </source>
</evidence>
<organism evidence="3 4">
    <name type="scientific">Lactococcus hircilactis</name>
    <dbReference type="NCBI Taxonomy" id="1494462"/>
    <lineage>
        <taxon>Bacteria</taxon>
        <taxon>Bacillati</taxon>
        <taxon>Bacillota</taxon>
        <taxon>Bacilli</taxon>
        <taxon>Lactobacillales</taxon>
        <taxon>Streptococcaceae</taxon>
        <taxon>Lactococcus</taxon>
    </lineage>
</organism>
<comment type="caution">
    <text evidence="3">The sequence shown here is derived from an EMBL/GenBank/DDBJ whole genome shotgun (WGS) entry which is preliminary data.</text>
</comment>